<reference evidence="2" key="1">
    <citation type="journal article" date="2022" name="Microbiol. Resour. Announc.">
        <title>Draft Genome Sequence of a Methanogenic Archaeon from West Spitsbergen Permafrost.</title>
        <authorList>
            <person name="Trubitsyn V."/>
            <person name="Rivkina E."/>
            <person name="Shcherbakova V."/>
        </authorList>
    </citation>
    <scope>NUCLEOTIDE SEQUENCE [LARGE SCALE GENOMIC DNA]</scope>
    <source>
        <strain evidence="2">VT</strain>
    </source>
</reference>
<organism evidence="1 2">
    <name type="scientific">Methanobacterium spitsbergense</name>
    <dbReference type="NCBI Taxonomy" id="2874285"/>
    <lineage>
        <taxon>Archaea</taxon>
        <taxon>Methanobacteriati</taxon>
        <taxon>Methanobacteriota</taxon>
        <taxon>Methanomada group</taxon>
        <taxon>Methanobacteria</taxon>
        <taxon>Methanobacteriales</taxon>
        <taxon>Methanobacteriaceae</taxon>
        <taxon>Methanobacterium</taxon>
    </lineage>
</organism>
<accession>A0A8T5UVK9</accession>
<name>A0A8T5UVK9_9EURY</name>
<dbReference type="Proteomes" id="UP000825933">
    <property type="component" value="Unassembled WGS sequence"/>
</dbReference>
<proteinExistence type="predicted"/>
<evidence type="ECO:0000313" key="2">
    <source>
        <dbReference type="Proteomes" id="UP000825933"/>
    </source>
</evidence>
<dbReference type="EMBL" id="JAIOUQ010000009">
    <property type="protein sequence ID" value="MBZ2166287.1"/>
    <property type="molecule type" value="Genomic_DNA"/>
</dbReference>
<dbReference type="AlphaFoldDB" id="A0A8T5UVK9"/>
<keyword evidence="2" id="KW-1185">Reference proteome</keyword>
<evidence type="ECO:0000313" key="1">
    <source>
        <dbReference type="EMBL" id="MBZ2166287.1"/>
    </source>
</evidence>
<sequence>MVNKGDNVTILTTNSGEKIVLPVCQNISKGDNVLRLPTADGQIQTQSNAPIGIGDVVINLTSPHGEKLAINVSCGKEKTECEYDVYQYTKILTPGYNSLGDCPGNGYFRRACSIEIHISEKLGLFMFPNPCLGNPYCIEGYPRLEYYITNISPAIFYTNVNIEEENPKSSGFLQVGGFYKDGQATTWVEFIGGALPGYPNIWDLGNFNVDRTIGRPIVSAIIDHEDYPEIEQGVPGYFYYEPGLSDNAVAIITLHRKLDLTDTTDEGCNE</sequence>
<gene>
    <name evidence="1" type="ORF">K8N75_09585</name>
</gene>
<dbReference type="RefSeq" id="WP_223791827.1">
    <property type="nucleotide sequence ID" value="NZ_JAIOUQ010000009.1"/>
</dbReference>
<comment type="caution">
    <text evidence="1">The sequence shown here is derived from an EMBL/GenBank/DDBJ whole genome shotgun (WGS) entry which is preliminary data.</text>
</comment>
<protein>
    <submittedName>
        <fullName evidence="1">Uncharacterized protein</fullName>
    </submittedName>
</protein>